<evidence type="ECO:0000256" key="3">
    <source>
        <dbReference type="ARBA" id="ARBA00022448"/>
    </source>
</evidence>
<keyword evidence="10" id="KW-1185">Reference proteome</keyword>
<dbReference type="Pfam" id="PF01235">
    <property type="entry name" value="Na_Ala_symp"/>
    <property type="match status" value="1"/>
</dbReference>
<evidence type="ECO:0000313" key="10">
    <source>
        <dbReference type="Proteomes" id="UP001595916"/>
    </source>
</evidence>
<dbReference type="PRINTS" id="PR00175">
    <property type="entry name" value="NAALASMPORT"/>
</dbReference>
<evidence type="ECO:0000313" key="9">
    <source>
        <dbReference type="EMBL" id="MFC4804255.1"/>
    </source>
</evidence>
<sequence length="467" mass="49706">MQSILKVNDFIGGIVWGWPMLILLVGTGIALTFRLKFIQVSKFGYIMKNTLFKIFAKSTDKDGEGEVTAFQAVSTALAATVGTGNIAGVAMAIATGGPGAVFWMWMSAFFGMATKFSEVVLAITYREKEANGSFSGGPMYYIKHGTKLPWLASVFALFGALASFGIGNMTQSNSIAQALETKFGINPLWTGIVLAVLAGIVILGGIKRIASVTEKLVPFMAAFYILGSIAIILMNIGRIPGALGLIFGSAFSAKAAVGGFAGATLKQVMKMGIARGVFTNEAGLGSAPIAHAAAKTDHPVRQGMWGVFEVFVDTIVICTMTALVILVTNQWDSGLQGAALTSAAFDTGFKGGGFIVAIGLTLFAFSTILGWAYYGERCMDFLFGSKSVMVYRLLYVPFIIIGSIGKLQEVWAISDTLNGLMAIPNLVAVFMLQGVVILLVKDFMSHPGRICTSDEEYLKVIPKDKRA</sequence>
<organism evidence="9 10">
    <name type="scientific">Filifactor villosus</name>
    <dbReference type="NCBI Taxonomy" id="29374"/>
    <lineage>
        <taxon>Bacteria</taxon>
        <taxon>Bacillati</taxon>
        <taxon>Bacillota</taxon>
        <taxon>Clostridia</taxon>
        <taxon>Peptostreptococcales</taxon>
        <taxon>Filifactoraceae</taxon>
        <taxon>Filifactor</taxon>
    </lineage>
</organism>
<name>A0ABV9QKI2_9FIRM</name>
<comment type="caution">
    <text evidence="9">The sequence shown here is derived from an EMBL/GenBank/DDBJ whole genome shotgun (WGS) entry which is preliminary data.</text>
</comment>
<keyword evidence="7 8" id="KW-0472">Membrane</keyword>
<keyword evidence="4 8" id="KW-1003">Cell membrane</keyword>
<proteinExistence type="inferred from homology"/>
<feature type="transmembrane region" description="Helical" evidence="8">
    <location>
        <begin position="15"/>
        <end position="33"/>
    </location>
</feature>
<reference evidence="10" key="1">
    <citation type="journal article" date="2019" name="Int. J. Syst. Evol. Microbiol.">
        <title>The Global Catalogue of Microorganisms (GCM) 10K type strain sequencing project: providing services to taxonomists for standard genome sequencing and annotation.</title>
        <authorList>
            <consortium name="The Broad Institute Genomics Platform"/>
            <consortium name="The Broad Institute Genome Sequencing Center for Infectious Disease"/>
            <person name="Wu L."/>
            <person name="Ma J."/>
        </authorList>
    </citation>
    <scope>NUCLEOTIDE SEQUENCE [LARGE SCALE GENOMIC DNA]</scope>
    <source>
        <strain evidence="10">CCUG 46385</strain>
    </source>
</reference>
<dbReference type="InterPro" id="IPR001463">
    <property type="entry name" value="Na/Ala_symport"/>
</dbReference>
<feature type="transmembrane region" description="Helical" evidence="8">
    <location>
        <begin position="351"/>
        <end position="373"/>
    </location>
</feature>
<dbReference type="Gene3D" id="1.20.1740.10">
    <property type="entry name" value="Amino acid/polyamine transporter I"/>
    <property type="match status" value="1"/>
</dbReference>
<feature type="transmembrane region" description="Helical" evidence="8">
    <location>
        <begin position="187"/>
        <end position="204"/>
    </location>
</feature>
<feature type="transmembrane region" description="Helical" evidence="8">
    <location>
        <begin position="242"/>
        <end position="265"/>
    </location>
</feature>
<dbReference type="PANTHER" id="PTHR30330">
    <property type="entry name" value="AGSS FAMILY TRANSPORTER, SODIUM-ALANINE"/>
    <property type="match status" value="1"/>
</dbReference>
<keyword evidence="5 8" id="KW-0812">Transmembrane</keyword>
<evidence type="ECO:0000256" key="8">
    <source>
        <dbReference type="RuleBase" id="RU363064"/>
    </source>
</evidence>
<dbReference type="RefSeq" id="WP_379787756.1">
    <property type="nucleotide sequence ID" value="NZ_JBHSHL010000014.1"/>
</dbReference>
<evidence type="ECO:0000256" key="6">
    <source>
        <dbReference type="ARBA" id="ARBA00022989"/>
    </source>
</evidence>
<dbReference type="EMBL" id="JBHSHL010000014">
    <property type="protein sequence ID" value="MFC4804255.1"/>
    <property type="molecule type" value="Genomic_DNA"/>
</dbReference>
<feature type="transmembrane region" description="Helical" evidence="8">
    <location>
        <begin position="419"/>
        <end position="440"/>
    </location>
</feature>
<protein>
    <submittedName>
        <fullName evidence="9">Alanine/glycine:cation symporter family protein</fullName>
    </submittedName>
</protein>
<dbReference type="Proteomes" id="UP001595916">
    <property type="component" value="Unassembled WGS sequence"/>
</dbReference>
<feature type="transmembrane region" description="Helical" evidence="8">
    <location>
        <begin position="393"/>
        <end position="413"/>
    </location>
</feature>
<keyword evidence="6 8" id="KW-1133">Transmembrane helix</keyword>
<evidence type="ECO:0000256" key="5">
    <source>
        <dbReference type="ARBA" id="ARBA00022692"/>
    </source>
</evidence>
<accession>A0ABV9QKI2</accession>
<comment type="subcellular location">
    <subcellularLocation>
        <location evidence="1 8">Cell membrane</location>
        <topology evidence="1 8">Multi-pass membrane protein</topology>
    </subcellularLocation>
</comment>
<dbReference type="PROSITE" id="PS00873">
    <property type="entry name" value="NA_ALANINE_SYMP"/>
    <property type="match status" value="1"/>
</dbReference>
<dbReference type="NCBIfam" id="TIGR00835">
    <property type="entry name" value="agcS"/>
    <property type="match status" value="1"/>
</dbReference>
<keyword evidence="8" id="KW-0769">Symport</keyword>
<feature type="transmembrane region" description="Helical" evidence="8">
    <location>
        <begin position="148"/>
        <end position="167"/>
    </location>
</feature>
<feature type="transmembrane region" description="Helical" evidence="8">
    <location>
        <begin position="310"/>
        <end position="331"/>
    </location>
</feature>
<evidence type="ECO:0000256" key="2">
    <source>
        <dbReference type="ARBA" id="ARBA00009261"/>
    </source>
</evidence>
<keyword evidence="3 8" id="KW-0813">Transport</keyword>
<feature type="transmembrane region" description="Helical" evidence="8">
    <location>
        <begin position="216"/>
        <end position="236"/>
    </location>
</feature>
<evidence type="ECO:0000256" key="4">
    <source>
        <dbReference type="ARBA" id="ARBA00022475"/>
    </source>
</evidence>
<evidence type="ECO:0000256" key="1">
    <source>
        <dbReference type="ARBA" id="ARBA00004651"/>
    </source>
</evidence>
<evidence type="ECO:0000256" key="7">
    <source>
        <dbReference type="ARBA" id="ARBA00023136"/>
    </source>
</evidence>
<dbReference type="PANTHER" id="PTHR30330:SF3">
    <property type="entry name" value="TRANSCRIPTIONAL REGULATOR, LRP FAMILY"/>
    <property type="match status" value="1"/>
</dbReference>
<gene>
    <name evidence="9" type="ORF">ACFO4R_04090</name>
</gene>
<comment type="similarity">
    <text evidence="2 8">Belongs to the alanine or glycine:cation symporter (AGCS) (TC 2.A.25) family.</text>
</comment>